<proteinExistence type="inferred from homology"/>
<evidence type="ECO:0000256" key="2">
    <source>
        <dbReference type="ARBA" id="ARBA00006916"/>
    </source>
</evidence>
<dbReference type="EMBL" id="BDSP01000136">
    <property type="protein sequence ID" value="GAX19242.1"/>
    <property type="molecule type" value="Genomic_DNA"/>
</dbReference>
<reference evidence="9 10" key="1">
    <citation type="journal article" date="2015" name="Plant Cell">
        <title>Oil accumulation by the oleaginous diatom Fistulifera solaris as revealed by the genome and transcriptome.</title>
        <authorList>
            <person name="Tanaka T."/>
            <person name="Maeda Y."/>
            <person name="Veluchamy A."/>
            <person name="Tanaka M."/>
            <person name="Abida H."/>
            <person name="Marechal E."/>
            <person name="Bowler C."/>
            <person name="Muto M."/>
            <person name="Sunaga Y."/>
            <person name="Tanaka M."/>
            <person name="Yoshino T."/>
            <person name="Taniguchi T."/>
            <person name="Fukuda Y."/>
            <person name="Nemoto M."/>
            <person name="Matsumoto M."/>
            <person name="Wong P.S."/>
            <person name="Aburatani S."/>
            <person name="Fujibuchi W."/>
        </authorList>
    </citation>
    <scope>NUCLEOTIDE SEQUENCE [LARGE SCALE GENOMIC DNA]</scope>
    <source>
        <strain evidence="9 10">JPCC DA0580</strain>
    </source>
</reference>
<comment type="caution">
    <text evidence="9">The sequence shown here is derived from an EMBL/GenBank/DDBJ whole genome shotgun (WGS) entry which is preliminary data.</text>
</comment>
<name>A0A1Z5JZD4_FISSO</name>
<dbReference type="InParanoid" id="A0A1Z5JZD4"/>
<keyword evidence="7" id="KW-0539">Nucleus</keyword>
<evidence type="ECO:0000256" key="3">
    <source>
        <dbReference type="ARBA" id="ARBA00018689"/>
    </source>
</evidence>
<dbReference type="OrthoDB" id="47732at2759"/>
<dbReference type="GO" id="GO:0030688">
    <property type="term" value="C:preribosome, small subunit precursor"/>
    <property type="evidence" value="ECO:0007669"/>
    <property type="project" value="TreeGrafter"/>
</dbReference>
<feature type="compositionally biased region" description="Basic and acidic residues" evidence="8">
    <location>
        <begin position="297"/>
        <end position="307"/>
    </location>
</feature>
<dbReference type="GO" id="GO:0000462">
    <property type="term" value="P:maturation of SSU-rRNA from tricistronic rRNA transcript (SSU-rRNA, 5.8S rRNA, LSU-rRNA)"/>
    <property type="evidence" value="ECO:0007669"/>
    <property type="project" value="TreeGrafter"/>
</dbReference>
<dbReference type="InterPro" id="IPR019310">
    <property type="entry name" value="Efg1"/>
</dbReference>
<feature type="compositionally biased region" description="Polar residues" evidence="8">
    <location>
        <begin position="22"/>
        <end position="33"/>
    </location>
</feature>
<accession>A0A1Z5JZD4</accession>
<keyword evidence="5" id="KW-0698">rRNA processing</keyword>
<dbReference type="PANTHER" id="PTHR33911">
    <property type="entry name" value="RRNA-PROCESSING PROTEIN EFG1"/>
    <property type="match status" value="1"/>
</dbReference>
<sequence length="390" mass="44996">MVKAPSSHGLDRKFKPWRRGKSQNSNKRSSLKQQLRGHERLLKKSTDDTQKQTLLQKIEELKQEIANKEVAEKERKNAKQSHGSRFLERQKLVRMQHNAQKEQNSEQLDRVALDQIYVGHFPLDKKYLSLFRNGQRRKDPLKVLSQRSRIRHRILFQQLALAEHKDWISKDQYSRVENIKKKLSAWTVQEERTYFGQEDDVASNSVAPKDDSRFTVAPQHEAVLAAAERVEKELENEDDLDPVEEDESTSDSESEIDQLQSSVKPQKDSLPTSHNDLNEKDSTDDSSFDSSTGSSSSDERDVVKEDTSGMGTNDNVSLVADEDDDFFVDVDDKKVPDENPFSKPRQKVEPFIAPKGDKSKGWSTQKQRRGHWQGKKDRSANLKKRRGNHY</sequence>
<evidence type="ECO:0000256" key="4">
    <source>
        <dbReference type="ARBA" id="ARBA00019827"/>
    </source>
</evidence>
<dbReference type="PANTHER" id="PTHR33911:SF1">
    <property type="entry name" value="RRNA-PROCESSING PROTEIN EFG1"/>
    <property type="match status" value="1"/>
</dbReference>
<feature type="region of interest" description="Disordered" evidence="8">
    <location>
        <begin position="1"/>
        <end position="49"/>
    </location>
</feature>
<evidence type="ECO:0000256" key="5">
    <source>
        <dbReference type="ARBA" id="ARBA00022552"/>
    </source>
</evidence>
<keyword evidence="6" id="KW-0175">Coiled coil</keyword>
<evidence type="ECO:0000256" key="8">
    <source>
        <dbReference type="SAM" id="MobiDB-lite"/>
    </source>
</evidence>
<comment type="subcellular location">
    <subcellularLocation>
        <location evidence="1">Nucleus</location>
        <location evidence="1">Nucleolus</location>
    </subcellularLocation>
</comment>
<comment type="similarity">
    <text evidence="2">Belongs to the EFG1 family.</text>
</comment>
<evidence type="ECO:0000256" key="6">
    <source>
        <dbReference type="ARBA" id="ARBA00023054"/>
    </source>
</evidence>
<dbReference type="InterPro" id="IPR050786">
    <property type="entry name" value="EFG1_rRNA-proc"/>
</dbReference>
<dbReference type="AlphaFoldDB" id="A0A1Z5JZD4"/>
<evidence type="ECO:0000313" key="10">
    <source>
        <dbReference type="Proteomes" id="UP000198406"/>
    </source>
</evidence>
<feature type="compositionally biased region" description="Acidic residues" evidence="8">
    <location>
        <begin position="234"/>
        <end position="256"/>
    </location>
</feature>
<evidence type="ECO:0000256" key="7">
    <source>
        <dbReference type="ARBA" id="ARBA00023242"/>
    </source>
</evidence>
<feature type="compositionally biased region" description="Acidic residues" evidence="8">
    <location>
        <begin position="320"/>
        <end position="329"/>
    </location>
</feature>
<dbReference type="Proteomes" id="UP000198406">
    <property type="component" value="Unassembled WGS sequence"/>
</dbReference>
<keyword evidence="10" id="KW-1185">Reference proteome</keyword>
<feature type="compositionally biased region" description="Basic and acidic residues" evidence="8">
    <location>
        <begin position="36"/>
        <end position="49"/>
    </location>
</feature>
<feature type="compositionally biased region" description="Basic residues" evidence="8">
    <location>
        <begin position="381"/>
        <end position="390"/>
    </location>
</feature>
<evidence type="ECO:0000313" key="9">
    <source>
        <dbReference type="EMBL" id="GAX19242.1"/>
    </source>
</evidence>
<feature type="compositionally biased region" description="Polar residues" evidence="8">
    <location>
        <begin position="257"/>
        <end position="275"/>
    </location>
</feature>
<organism evidence="9 10">
    <name type="scientific">Fistulifera solaris</name>
    <name type="common">Oleaginous diatom</name>
    <dbReference type="NCBI Taxonomy" id="1519565"/>
    <lineage>
        <taxon>Eukaryota</taxon>
        <taxon>Sar</taxon>
        <taxon>Stramenopiles</taxon>
        <taxon>Ochrophyta</taxon>
        <taxon>Bacillariophyta</taxon>
        <taxon>Bacillariophyceae</taxon>
        <taxon>Bacillariophycidae</taxon>
        <taxon>Naviculales</taxon>
        <taxon>Naviculaceae</taxon>
        <taxon>Fistulifera</taxon>
    </lineage>
</organism>
<dbReference type="Pfam" id="PF10153">
    <property type="entry name" value="Efg1"/>
    <property type="match status" value="1"/>
</dbReference>
<feature type="region of interest" description="Disordered" evidence="8">
    <location>
        <begin position="231"/>
        <end position="390"/>
    </location>
</feature>
<dbReference type="GO" id="GO:0005730">
    <property type="term" value="C:nucleolus"/>
    <property type="evidence" value="ECO:0007669"/>
    <property type="project" value="UniProtKB-SubCell"/>
</dbReference>
<protein>
    <recommendedName>
        <fullName evidence="3">rRNA-processing protein EFG1</fullName>
    </recommendedName>
    <alternativeName>
        <fullName evidence="4">rRNA-processing protein efg1</fullName>
    </alternativeName>
</protein>
<evidence type="ECO:0000256" key="1">
    <source>
        <dbReference type="ARBA" id="ARBA00004604"/>
    </source>
</evidence>
<gene>
    <name evidence="9" type="ORF">FisN_4Lh175</name>
</gene>